<dbReference type="EMBL" id="CM014090">
    <property type="protein sequence ID" value="TKS81072.1"/>
    <property type="molecule type" value="Genomic_DNA"/>
</dbReference>
<sequence length="100" mass="11204">MHPAALYTQQQQQQQLLTFLLSHAFVLPGAAEQHQPHSLSDTELRERASRLRSTDNRCATTTAARPAVVLLCVGRSLRRPTQLLPPPACTFLRRFIQESG</sequence>
<proteinExistence type="predicted"/>
<evidence type="ECO:0000313" key="2">
    <source>
        <dbReference type="Proteomes" id="UP000298787"/>
    </source>
</evidence>
<evidence type="ECO:0000313" key="1">
    <source>
        <dbReference type="EMBL" id="TKS81072.1"/>
    </source>
</evidence>
<gene>
    <name evidence="1" type="ORF">D9C73_015176</name>
</gene>
<protein>
    <submittedName>
        <fullName evidence="1">Uncharacterized protein</fullName>
    </submittedName>
</protein>
<name>A0A4V6ARY1_COLLU</name>
<dbReference type="Proteomes" id="UP000298787">
    <property type="component" value="Chromosome 13"/>
</dbReference>
<organism evidence="1 2">
    <name type="scientific">Collichthys lucidus</name>
    <name type="common">Big head croaker</name>
    <name type="synonym">Sciaena lucida</name>
    <dbReference type="NCBI Taxonomy" id="240159"/>
    <lineage>
        <taxon>Eukaryota</taxon>
        <taxon>Metazoa</taxon>
        <taxon>Chordata</taxon>
        <taxon>Craniata</taxon>
        <taxon>Vertebrata</taxon>
        <taxon>Euteleostomi</taxon>
        <taxon>Actinopterygii</taxon>
        <taxon>Neopterygii</taxon>
        <taxon>Teleostei</taxon>
        <taxon>Neoteleostei</taxon>
        <taxon>Acanthomorphata</taxon>
        <taxon>Eupercaria</taxon>
        <taxon>Sciaenidae</taxon>
        <taxon>Collichthys</taxon>
    </lineage>
</organism>
<accession>A0A4V6ARY1</accession>
<dbReference type="AlphaFoldDB" id="A0A4V6ARY1"/>
<keyword evidence="2" id="KW-1185">Reference proteome</keyword>
<reference evidence="1 2" key="1">
    <citation type="submission" date="2019-01" db="EMBL/GenBank/DDBJ databases">
        <title>Genome Assembly of Collichthys lucidus.</title>
        <authorList>
            <person name="Cai M."/>
            <person name="Xiao S."/>
        </authorList>
    </citation>
    <scope>NUCLEOTIDE SEQUENCE [LARGE SCALE GENOMIC DNA]</scope>
    <source>
        <strain evidence="1">JT15FE1705JMU</strain>
        <tissue evidence="1">Muscle</tissue>
    </source>
</reference>